<accession>A0A8I0DT93</accession>
<name>A0A8I0DT93_9FIRM</name>
<evidence type="ECO:0008006" key="5">
    <source>
        <dbReference type="Google" id="ProtNLM"/>
    </source>
</evidence>
<feature type="region of interest" description="Disordered" evidence="1">
    <location>
        <begin position="56"/>
        <end position="89"/>
    </location>
</feature>
<keyword evidence="2" id="KW-0732">Signal</keyword>
<sequence length="246" mass="27522">MKKTILLLGAVGVLMMTGCADEGITTDYGEWVATSEYSMDGTTENYRTIEVDATAEKTEAASEKEMEGSSDHMNTQKKDSTTEKTDGTEEARYSCENYTFYRVNDDVDLAGSYLLLNVYEDEALAEYHGLFIGQIVTLFGDKETTENNEELLDYTIAAEDKDGKVIYLTLYYGASGPAIGGFDGDEYMAAAEELEKLVRTTEPIDYECASVYEDLGMTIRMGTRNGRGFYETEMPEGMEDFYNDMY</sequence>
<protein>
    <recommendedName>
        <fullName evidence="5">Lipoprotein</fullName>
    </recommendedName>
</protein>
<dbReference type="PROSITE" id="PS51257">
    <property type="entry name" value="PROKAR_LIPOPROTEIN"/>
    <property type="match status" value="1"/>
</dbReference>
<evidence type="ECO:0000256" key="1">
    <source>
        <dbReference type="SAM" id="MobiDB-lite"/>
    </source>
</evidence>
<reference evidence="3 4" key="1">
    <citation type="submission" date="2020-08" db="EMBL/GenBank/DDBJ databases">
        <title>Genome public.</title>
        <authorList>
            <person name="Liu C."/>
            <person name="Sun Q."/>
        </authorList>
    </citation>
    <scope>NUCLEOTIDE SEQUENCE [LARGE SCALE GENOMIC DNA]</scope>
    <source>
        <strain evidence="3 4">NSJ-10</strain>
    </source>
</reference>
<keyword evidence="4" id="KW-1185">Reference proteome</keyword>
<dbReference type="EMBL" id="JACOOX010000002">
    <property type="protein sequence ID" value="MBC5662154.1"/>
    <property type="molecule type" value="Genomic_DNA"/>
</dbReference>
<dbReference type="AlphaFoldDB" id="A0A8I0DT93"/>
<dbReference type="RefSeq" id="WP_173784052.1">
    <property type="nucleotide sequence ID" value="NZ_JACOOX010000002.1"/>
</dbReference>
<organism evidence="3 4">
    <name type="scientific">Coprococcus hominis</name>
    <name type="common">ex Liu et al. 2022</name>
    <dbReference type="NCBI Taxonomy" id="2763039"/>
    <lineage>
        <taxon>Bacteria</taxon>
        <taxon>Bacillati</taxon>
        <taxon>Bacillota</taxon>
        <taxon>Clostridia</taxon>
        <taxon>Lachnospirales</taxon>
        <taxon>Lachnospiraceae</taxon>
        <taxon>Coprococcus</taxon>
    </lineage>
</organism>
<feature type="signal peptide" evidence="2">
    <location>
        <begin position="1"/>
        <end position="20"/>
    </location>
</feature>
<gene>
    <name evidence="3" type="ORF">H8S09_04480</name>
</gene>
<evidence type="ECO:0000313" key="4">
    <source>
        <dbReference type="Proteomes" id="UP000615234"/>
    </source>
</evidence>
<comment type="caution">
    <text evidence="3">The sequence shown here is derived from an EMBL/GenBank/DDBJ whole genome shotgun (WGS) entry which is preliminary data.</text>
</comment>
<evidence type="ECO:0000313" key="3">
    <source>
        <dbReference type="EMBL" id="MBC5662154.1"/>
    </source>
</evidence>
<feature type="chain" id="PRO_5034705956" description="Lipoprotein" evidence="2">
    <location>
        <begin position="21"/>
        <end position="246"/>
    </location>
</feature>
<evidence type="ECO:0000256" key="2">
    <source>
        <dbReference type="SAM" id="SignalP"/>
    </source>
</evidence>
<dbReference type="Proteomes" id="UP000615234">
    <property type="component" value="Unassembled WGS sequence"/>
</dbReference>
<proteinExistence type="predicted"/>